<evidence type="ECO:0000313" key="2">
    <source>
        <dbReference type="Proteomes" id="UP000183253"/>
    </source>
</evidence>
<dbReference type="EMBL" id="FNRI01000006">
    <property type="protein sequence ID" value="SEA80392.1"/>
    <property type="molecule type" value="Genomic_DNA"/>
</dbReference>
<reference evidence="1 2" key="1">
    <citation type="submission" date="2016-10" db="EMBL/GenBank/DDBJ databases">
        <authorList>
            <person name="de Groot N.N."/>
        </authorList>
    </citation>
    <scope>NUCLEOTIDE SEQUENCE [LARGE SCALE GENOMIC DNA]</scope>
    <source>
        <strain evidence="1 2">DSM 25383</strain>
    </source>
</reference>
<evidence type="ECO:0000313" key="1">
    <source>
        <dbReference type="EMBL" id="SEA80392.1"/>
    </source>
</evidence>
<dbReference type="InterPro" id="IPR021295">
    <property type="entry name" value="DUF2867"/>
</dbReference>
<keyword evidence="2" id="KW-1185">Reference proteome</keyword>
<accession>A0A1H4E7T8</accession>
<dbReference type="Pfam" id="PF11066">
    <property type="entry name" value="DUF2867"/>
    <property type="match status" value="1"/>
</dbReference>
<organism evidence="1 2">
    <name type="scientific">Alistipes timonensis JC136</name>
    <dbReference type="NCBI Taxonomy" id="1033731"/>
    <lineage>
        <taxon>Bacteria</taxon>
        <taxon>Pseudomonadati</taxon>
        <taxon>Bacteroidota</taxon>
        <taxon>Bacteroidia</taxon>
        <taxon>Bacteroidales</taxon>
        <taxon>Rikenellaceae</taxon>
        <taxon>Alistipes</taxon>
    </lineage>
</organism>
<protein>
    <recommendedName>
        <fullName evidence="3">DUF2867 domain-containing protein</fullName>
    </recommendedName>
</protein>
<sequence length="204" mass="23375">MPIFRRFFVPLSKTRHPAGCHYPHAMKIRKSPLPPHSILSQYTADYTDCFRGEFPGTGRIPPEKLMAAFWTTMPGWLAFLFKLRNLLVRPFGLKTETDSNREALKEALENGEGYGMMTVVAKTADEMVVSLDDKHLKAWFSVCIENPSIYLSTLVQYHNKLGVAYFTLIRPFHKIVVKSMFRAVMRTPELLIKKEAESFDSASR</sequence>
<dbReference type="AlphaFoldDB" id="A0A1H4E7T8"/>
<gene>
    <name evidence="1" type="ORF">SAMN05444145_106199</name>
</gene>
<dbReference type="Proteomes" id="UP000183253">
    <property type="component" value="Unassembled WGS sequence"/>
</dbReference>
<name>A0A1H4E7T8_9BACT</name>
<evidence type="ECO:0008006" key="3">
    <source>
        <dbReference type="Google" id="ProtNLM"/>
    </source>
</evidence>
<dbReference type="STRING" id="1033731.SAMN05444145_106199"/>
<proteinExistence type="predicted"/>